<accession>B6W7H1</accession>
<dbReference type="GO" id="GO:0005886">
    <property type="term" value="C:plasma membrane"/>
    <property type="evidence" value="ECO:0007669"/>
    <property type="project" value="UniProtKB-SubCell"/>
</dbReference>
<keyword evidence="5 6" id="KW-0472">Membrane</keyword>
<evidence type="ECO:0000256" key="2">
    <source>
        <dbReference type="ARBA" id="ARBA00022475"/>
    </source>
</evidence>
<dbReference type="EMBL" id="ABXA01000012">
    <property type="protein sequence ID" value="EEB36714.1"/>
    <property type="molecule type" value="Genomic_DNA"/>
</dbReference>
<feature type="transmembrane region" description="Helical" evidence="6">
    <location>
        <begin position="121"/>
        <end position="146"/>
    </location>
</feature>
<comment type="subcellular location">
    <subcellularLocation>
        <location evidence="1">Cell membrane</location>
        <topology evidence="1">Multi-pass membrane protein</topology>
    </subcellularLocation>
</comment>
<dbReference type="eggNOG" id="COG2244">
    <property type="taxonomic scope" value="Bacteria"/>
</dbReference>
<feature type="transmembrane region" description="Helical" evidence="6">
    <location>
        <begin position="434"/>
        <end position="451"/>
    </location>
</feature>
<feature type="transmembrane region" description="Helical" evidence="6">
    <location>
        <begin position="153"/>
        <end position="173"/>
    </location>
</feature>
<dbReference type="PANTHER" id="PTHR30250:SF26">
    <property type="entry name" value="PSMA PROTEIN"/>
    <property type="match status" value="1"/>
</dbReference>
<evidence type="ECO:0008006" key="9">
    <source>
        <dbReference type="Google" id="ProtNLM"/>
    </source>
</evidence>
<dbReference type="Proteomes" id="UP000005451">
    <property type="component" value="Unassembled WGS sequence"/>
</dbReference>
<dbReference type="RefSeq" id="WP_004812961.1">
    <property type="nucleotide sequence ID" value="NZ_ABXA01000012.1"/>
</dbReference>
<evidence type="ECO:0000256" key="6">
    <source>
        <dbReference type="SAM" id="Phobius"/>
    </source>
</evidence>
<dbReference type="PANTHER" id="PTHR30250">
    <property type="entry name" value="PST FAMILY PREDICTED COLANIC ACID TRANSPORTER"/>
    <property type="match status" value="1"/>
</dbReference>
<sequence>MRSKKAFLNILTNLILQVFIFVYGFILPKIIMSKYGSNVNGLISSVTQFLAYISLLESGVGPVVKSILYEPISKKDNKKIIDILYATEKFFRTIALIFIVYIIILTFAYPNIINSSKSTLYVSSLIIIISISIFSEYFFGMIYTIFLQANQETYVISIIQIGTYILSILAALIMAKIEVSVHLLKLSISLIFVLRPILQSVYVKKKYNINLKIANKNYVIKNKWDGLAQHIAYVVHSNTDVTVLTLFSTLSEVSVYSVYLLVVKGVKALISAFSSGLDASFGDMISKKEDDNLRNKFEIYEIIYFMTCTVLFACSIVLIVPFIKIYTHNIHDANYIRPLFGILLVISECIWAVRLPYLTLSYAAGHFKETRNGAWLECILNLIISVFLVKKMGIVGVTIGTIIAMTIRTTEFIYHANSKILNVNIYKSLKKIALLIFIIFLTFISAKKIFIFENSSYLKWMINAMIIFLYSSLLTILFNFIFYRKNLRELLRIAKFILKKKSI</sequence>
<reference evidence="7 8" key="2">
    <citation type="submission" date="2008-10" db="EMBL/GenBank/DDBJ databases">
        <title>Draft genome sequence of Anaerococcus hydrogenalis (DSM 7454).</title>
        <authorList>
            <person name="Sudarsanam P."/>
            <person name="Ley R."/>
            <person name="Guruge J."/>
            <person name="Turnbaugh P.J."/>
            <person name="Mahowald M."/>
            <person name="Liep D."/>
            <person name="Gordon J."/>
        </authorList>
    </citation>
    <scope>NUCLEOTIDE SEQUENCE [LARGE SCALE GENOMIC DNA]</scope>
    <source>
        <strain evidence="7 8">DSM 7454</strain>
    </source>
</reference>
<keyword evidence="4 6" id="KW-1133">Transmembrane helix</keyword>
<feature type="transmembrane region" description="Helical" evidence="6">
    <location>
        <begin position="179"/>
        <end position="198"/>
    </location>
</feature>
<evidence type="ECO:0000256" key="4">
    <source>
        <dbReference type="ARBA" id="ARBA00022989"/>
    </source>
</evidence>
<dbReference type="InterPro" id="IPR050833">
    <property type="entry name" value="Poly_Biosynth_Transport"/>
</dbReference>
<proteinExistence type="predicted"/>
<feature type="transmembrane region" description="Helical" evidence="6">
    <location>
        <begin position="46"/>
        <end position="69"/>
    </location>
</feature>
<feature type="transmembrane region" description="Helical" evidence="6">
    <location>
        <begin position="302"/>
        <end position="323"/>
    </location>
</feature>
<evidence type="ECO:0000256" key="5">
    <source>
        <dbReference type="ARBA" id="ARBA00023136"/>
    </source>
</evidence>
<evidence type="ECO:0000313" key="7">
    <source>
        <dbReference type="EMBL" id="EEB36714.1"/>
    </source>
</evidence>
<gene>
    <name evidence="7" type="ORF">ANHYDRO_00517</name>
</gene>
<reference evidence="7 8" key="1">
    <citation type="submission" date="2008-09" db="EMBL/GenBank/DDBJ databases">
        <authorList>
            <person name="Fulton L."/>
            <person name="Clifton S."/>
            <person name="Fulton B."/>
            <person name="Xu J."/>
            <person name="Minx P."/>
            <person name="Pepin K.H."/>
            <person name="Johnson M."/>
            <person name="Thiruvilangam P."/>
            <person name="Bhonagiri V."/>
            <person name="Nash W.E."/>
            <person name="Mardis E.R."/>
            <person name="Wilson R.K."/>
        </authorList>
    </citation>
    <scope>NUCLEOTIDE SEQUENCE [LARGE SCALE GENOMIC DNA]</scope>
    <source>
        <strain evidence="7 8">DSM 7454</strain>
    </source>
</reference>
<organism evidence="7 8">
    <name type="scientific">Anaerococcus hydrogenalis DSM 7454</name>
    <dbReference type="NCBI Taxonomy" id="561177"/>
    <lineage>
        <taxon>Bacteria</taxon>
        <taxon>Bacillati</taxon>
        <taxon>Bacillota</taxon>
        <taxon>Tissierellia</taxon>
        <taxon>Tissierellales</taxon>
        <taxon>Peptoniphilaceae</taxon>
        <taxon>Anaerococcus</taxon>
    </lineage>
</organism>
<feature type="transmembrane region" description="Helical" evidence="6">
    <location>
        <begin position="457"/>
        <end position="482"/>
    </location>
</feature>
<feature type="transmembrane region" description="Helical" evidence="6">
    <location>
        <begin position="7"/>
        <end position="26"/>
    </location>
</feature>
<name>B6W7H1_9FIRM</name>
<dbReference type="STRING" id="561177.ANHYDRO_00517"/>
<feature type="transmembrane region" description="Helical" evidence="6">
    <location>
        <begin position="335"/>
        <end position="353"/>
    </location>
</feature>
<evidence type="ECO:0000256" key="1">
    <source>
        <dbReference type="ARBA" id="ARBA00004651"/>
    </source>
</evidence>
<evidence type="ECO:0000313" key="8">
    <source>
        <dbReference type="Proteomes" id="UP000005451"/>
    </source>
</evidence>
<comment type="caution">
    <text evidence="7">The sequence shown here is derived from an EMBL/GenBank/DDBJ whole genome shotgun (WGS) entry which is preliminary data.</text>
</comment>
<evidence type="ECO:0000256" key="3">
    <source>
        <dbReference type="ARBA" id="ARBA00022692"/>
    </source>
</evidence>
<dbReference type="AlphaFoldDB" id="B6W7H1"/>
<keyword evidence="2" id="KW-1003">Cell membrane</keyword>
<keyword evidence="3 6" id="KW-0812">Transmembrane</keyword>
<feature type="transmembrane region" description="Helical" evidence="6">
    <location>
        <begin position="90"/>
        <end position="109"/>
    </location>
</feature>
<protein>
    <recommendedName>
        <fullName evidence="9">Polysaccharide biosynthesis protein</fullName>
    </recommendedName>
</protein>